<keyword evidence="1" id="KW-0472">Membrane</keyword>
<accession>W7RIX9</accession>
<dbReference type="Proteomes" id="UP000023555">
    <property type="component" value="Unassembled WGS sequence"/>
</dbReference>
<evidence type="ECO:0000313" key="2">
    <source>
        <dbReference type="EMBL" id="EWH30294.1"/>
    </source>
</evidence>
<gene>
    <name evidence="2" type="ORF">P799_26120</name>
</gene>
<keyword evidence="1" id="KW-1133">Transmembrane helix</keyword>
<organism evidence="2 3">
    <name type="scientific">Lysinibacillus sphaericus CBAM5</name>
    <dbReference type="NCBI Taxonomy" id="1400869"/>
    <lineage>
        <taxon>Bacteria</taxon>
        <taxon>Bacillati</taxon>
        <taxon>Bacillota</taxon>
        <taxon>Bacilli</taxon>
        <taxon>Bacillales</taxon>
        <taxon>Bacillaceae</taxon>
        <taxon>Lysinibacillus</taxon>
    </lineage>
</organism>
<reference evidence="2 3" key="1">
    <citation type="journal article" date="2015" name="Stand. Genomic Sci.">
        <title>Genome sequence and description of the mosquitocidal and heavy metal tolerant strain Lysinibacillus sphaericus CBAM5.</title>
        <authorList>
            <person name="Pena-Montenegro T.D."/>
            <person name="Lozano L."/>
            <person name="Dussan J."/>
        </authorList>
    </citation>
    <scope>NUCLEOTIDE SEQUENCE [LARGE SCALE GENOMIC DNA]</scope>
    <source>
        <strain evidence="2">CBAM5</strain>
    </source>
</reference>
<protein>
    <submittedName>
        <fullName evidence="2">Uncharacterized protein</fullName>
    </submittedName>
</protein>
<name>W7RIX9_LYSSH</name>
<sequence>MKFYIPILIIVLIVIQCHYAKKGNLLLTILLATSFSILIKFLLWDSNYLFLLLYVNFFLYLISLVTYFTRPTM</sequence>
<keyword evidence="1" id="KW-0812">Transmembrane</keyword>
<feature type="transmembrane region" description="Helical" evidence="1">
    <location>
        <begin position="49"/>
        <end position="68"/>
    </location>
</feature>
<comment type="caution">
    <text evidence="2">The sequence shown here is derived from an EMBL/GenBank/DDBJ whole genome shotgun (WGS) entry which is preliminary data.</text>
</comment>
<dbReference type="AlphaFoldDB" id="W7RIX9"/>
<feature type="transmembrane region" description="Helical" evidence="1">
    <location>
        <begin position="25"/>
        <end position="43"/>
    </location>
</feature>
<dbReference type="EMBL" id="AYKQ01000089">
    <property type="protein sequence ID" value="EWH30294.1"/>
    <property type="molecule type" value="Genomic_DNA"/>
</dbReference>
<evidence type="ECO:0000313" key="3">
    <source>
        <dbReference type="Proteomes" id="UP000023555"/>
    </source>
</evidence>
<evidence type="ECO:0000256" key="1">
    <source>
        <dbReference type="SAM" id="Phobius"/>
    </source>
</evidence>
<dbReference type="HOGENOM" id="CLU_2700354_0_0_9"/>
<proteinExistence type="predicted"/>